<dbReference type="SMART" id="SM00360">
    <property type="entry name" value="RRM"/>
    <property type="match status" value="1"/>
</dbReference>
<reference evidence="3" key="1">
    <citation type="submission" date="2022-07" db="EMBL/GenBank/DDBJ databases">
        <title>Evaluation of T. orientalis genome assembly methods using nanopore sequencing and analysis of variation between genomes.</title>
        <authorList>
            <person name="Yam J."/>
            <person name="Micallef M.L."/>
            <person name="Liu M."/>
            <person name="Djordjevic S.P."/>
            <person name="Bogema D.R."/>
            <person name="Jenkins C."/>
        </authorList>
    </citation>
    <scope>NUCLEOTIDE SEQUENCE</scope>
    <source>
        <strain evidence="3">Goon Nure</strain>
    </source>
</reference>
<dbReference type="PROSITE" id="PS50102">
    <property type="entry name" value="RRM"/>
    <property type="match status" value="1"/>
</dbReference>
<proteinExistence type="predicted"/>
<dbReference type="Gene3D" id="3.30.428.10">
    <property type="entry name" value="HIT-like"/>
    <property type="match status" value="1"/>
</dbReference>
<accession>A0A976MAG2</accession>
<evidence type="ECO:0000313" key="4">
    <source>
        <dbReference type="Proteomes" id="UP000244811"/>
    </source>
</evidence>
<dbReference type="PANTHER" id="PTHR12072">
    <property type="entry name" value="CWF19, CELL CYCLE CONTROL PROTEIN"/>
    <property type="match status" value="1"/>
</dbReference>
<dbReference type="Gene3D" id="3.30.70.330">
    <property type="match status" value="1"/>
</dbReference>
<name>A0A976MAG2_THEOR</name>
<dbReference type="GO" id="GO:0003723">
    <property type="term" value="F:RNA binding"/>
    <property type="evidence" value="ECO:0007669"/>
    <property type="project" value="UniProtKB-UniRule"/>
</dbReference>
<feature type="domain" description="RRM" evidence="2">
    <location>
        <begin position="16"/>
        <end position="93"/>
    </location>
</feature>
<dbReference type="Pfam" id="PF00076">
    <property type="entry name" value="RRM_1"/>
    <property type="match status" value="1"/>
</dbReference>
<gene>
    <name evidence="3" type="ORF">MACK_000751</name>
</gene>
<organism evidence="3 4">
    <name type="scientific">Theileria orientalis</name>
    <dbReference type="NCBI Taxonomy" id="68886"/>
    <lineage>
        <taxon>Eukaryota</taxon>
        <taxon>Sar</taxon>
        <taxon>Alveolata</taxon>
        <taxon>Apicomplexa</taxon>
        <taxon>Aconoidasida</taxon>
        <taxon>Piroplasmida</taxon>
        <taxon>Theileriidae</taxon>
        <taxon>Theileria</taxon>
    </lineage>
</organism>
<dbReference type="InterPro" id="IPR036265">
    <property type="entry name" value="HIT-like_sf"/>
</dbReference>
<dbReference type="GO" id="GO:0000398">
    <property type="term" value="P:mRNA splicing, via spliceosome"/>
    <property type="evidence" value="ECO:0007669"/>
    <property type="project" value="TreeGrafter"/>
</dbReference>
<dbReference type="InterPro" id="IPR006768">
    <property type="entry name" value="Cwf19-like_C_dom-1"/>
</dbReference>
<dbReference type="InterPro" id="IPR035979">
    <property type="entry name" value="RBD_domain_sf"/>
</dbReference>
<dbReference type="PANTHER" id="PTHR12072:SF4">
    <property type="entry name" value="CWF19-LIKE PROTEIN 1"/>
    <property type="match status" value="1"/>
</dbReference>
<dbReference type="SUPFAM" id="SSF54197">
    <property type="entry name" value="HIT-like"/>
    <property type="match status" value="1"/>
</dbReference>
<dbReference type="InterPro" id="IPR040194">
    <property type="entry name" value="Cwf19-like"/>
</dbReference>
<protein>
    <recommendedName>
        <fullName evidence="2">RRM domain-containing protein</fullName>
    </recommendedName>
</protein>
<keyword evidence="1" id="KW-0694">RNA-binding</keyword>
<dbReference type="InterPro" id="IPR012677">
    <property type="entry name" value="Nucleotide-bd_a/b_plait_sf"/>
</dbReference>
<dbReference type="Proteomes" id="UP000244811">
    <property type="component" value="Chromosome 1"/>
</dbReference>
<dbReference type="GO" id="GO:0061632">
    <property type="term" value="F:RNA lariat debranching enzyme activator activity"/>
    <property type="evidence" value="ECO:0007669"/>
    <property type="project" value="TreeGrafter"/>
</dbReference>
<evidence type="ECO:0000259" key="2">
    <source>
        <dbReference type="PROSITE" id="PS50102"/>
    </source>
</evidence>
<dbReference type="EMBL" id="CP056069">
    <property type="protein sequence ID" value="UKK00677.1"/>
    <property type="molecule type" value="Genomic_DNA"/>
</dbReference>
<dbReference type="Pfam" id="PF04677">
    <property type="entry name" value="CwfJ_C_1"/>
    <property type="match status" value="1"/>
</dbReference>
<sequence length="361" mass="40733">MGECENILKDSSKNGYTIKITNIPTQIDESSLQRVMSHFGSVKSCKLTLGDRTTDPATAWVTYTKSSEVESALKADGKLECGGCKLKIDRWHEDVPVESQQLKRKLTESSTCQEACWFCLSNDQCETHMISYVSKHSYVALAKGALCEMHSLVVPIYHYPSLGSAPLDVQMDMKNVMDALFDLALQKGMGAIAFERFVPMTMKVAMHTQLQVVAVPMHTSLRCFDFVDKSDVFRDATRITFESEEPGFYGLTTRINNNTQYLYLQAVGKSLDSDNRLCYSRCLWLFNRPNPPKIPTHFGREIAISVLSHEDLDKIPSLKKVVRETGMRAELAAVDWHNCQTTREEESVCTKKMSKLILSLK</sequence>
<dbReference type="CDD" id="cd00590">
    <property type="entry name" value="RRM_SF"/>
    <property type="match status" value="1"/>
</dbReference>
<dbReference type="SUPFAM" id="SSF54928">
    <property type="entry name" value="RNA-binding domain, RBD"/>
    <property type="match status" value="1"/>
</dbReference>
<dbReference type="AlphaFoldDB" id="A0A976MAG2"/>
<dbReference type="GO" id="GO:0071014">
    <property type="term" value="C:post-mRNA release spliceosomal complex"/>
    <property type="evidence" value="ECO:0007669"/>
    <property type="project" value="TreeGrafter"/>
</dbReference>
<evidence type="ECO:0000313" key="3">
    <source>
        <dbReference type="EMBL" id="UKK00677.1"/>
    </source>
</evidence>
<dbReference type="InterPro" id="IPR000504">
    <property type="entry name" value="RRM_dom"/>
</dbReference>
<evidence type="ECO:0000256" key="1">
    <source>
        <dbReference type="PROSITE-ProRule" id="PRU00176"/>
    </source>
</evidence>